<dbReference type="GO" id="GO:0051301">
    <property type="term" value="P:cell division"/>
    <property type="evidence" value="ECO:0007669"/>
    <property type="project" value="UniProtKB-KW"/>
</dbReference>
<dbReference type="InterPro" id="IPR011989">
    <property type="entry name" value="ARM-like"/>
</dbReference>
<feature type="non-terminal residue" evidence="11">
    <location>
        <position position="1018"/>
    </location>
</feature>
<dbReference type="GO" id="GO:0003682">
    <property type="term" value="F:chromatin binding"/>
    <property type="evidence" value="ECO:0007669"/>
    <property type="project" value="EnsemblFungi"/>
</dbReference>
<dbReference type="GO" id="GO:0030466">
    <property type="term" value="P:silent mating-type cassette heterochromatin formation"/>
    <property type="evidence" value="ECO:0007669"/>
    <property type="project" value="EnsemblFungi"/>
</dbReference>
<dbReference type="GO" id="GO:0007076">
    <property type="term" value="P:mitotic chromosome condensation"/>
    <property type="evidence" value="ECO:0007669"/>
    <property type="project" value="EnsemblFungi"/>
</dbReference>
<evidence type="ECO:0000256" key="3">
    <source>
        <dbReference type="ARBA" id="ARBA00009606"/>
    </source>
</evidence>
<dbReference type="InterPro" id="IPR026971">
    <property type="entry name" value="CND1/NCAPD3"/>
</dbReference>
<comment type="subcellular location">
    <subcellularLocation>
        <location evidence="2">Chromosome</location>
    </subcellularLocation>
    <subcellularLocation>
        <location evidence="1">Nucleus</location>
    </subcellularLocation>
</comment>
<evidence type="ECO:0000256" key="6">
    <source>
        <dbReference type="ARBA" id="ARBA00022776"/>
    </source>
</evidence>
<dbReference type="GO" id="GO:0000796">
    <property type="term" value="C:condensin complex"/>
    <property type="evidence" value="ECO:0007669"/>
    <property type="project" value="EnsemblFungi"/>
</dbReference>
<dbReference type="OrthoDB" id="436262at2759"/>
<dbReference type="InterPro" id="IPR016024">
    <property type="entry name" value="ARM-type_fold"/>
</dbReference>
<keyword evidence="6" id="KW-0498">Mitosis</keyword>
<evidence type="ECO:0000313" key="11">
    <source>
        <dbReference type="EMBL" id="ODV92907.1"/>
    </source>
</evidence>
<keyword evidence="12" id="KW-1185">Reference proteome</keyword>
<keyword evidence="7" id="KW-0226">DNA condensation</keyword>
<dbReference type="InterPro" id="IPR007673">
    <property type="entry name" value="Condensin_cplx_su1"/>
</dbReference>
<evidence type="ECO:0000259" key="10">
    <source>
        <dbReference type="Pfam" id="PF12717"/>
    </source>
</evidence>
<dbReference type="Proteomes" id="UP000095023">
    <property type="component" value="Unassembled WGS sequence"/>
</dbReference>
<keyword evidence="4" id="KW-0158">Chromosome</keyword>
<dbReference type="GO" id="GO:0005730">
    <property type="term" value="C:nucleolus"/>
    <property type="evidence" value="ECO:0007669"/>
    <property type="project" value="EnsemblFungi"/>
</dbReference>
<dbReference type="PIRSF" id="PIRSF017127">
    <property type="entry name" value="Condensin_D2"/>
    <property type="match status" value="1"/>
</dbReference>
<dbReference type="GO" id="GO:0051307">
    <property type="term" value="P:meiotic chromosome separation"/>
    <property type="evidence" value="ECO:0007669"/>
    <property type="project" value="EnsemblFungi"/>
</dbReference>
<protein>
    <recommendedName>
        <fullName evidence="10">Condensin complex subunit 1 C-terminal domain-containing protein</fullName>
    </recommendedName>
</protein>
<evidence type="ECO:0000256" key="7">
    <source>
        <dbReference type="ARBA" id="ARBA00023067"/>
    </source>
</evidence>
<comment type="similarity">
    <text evidence="3">Belongs to the CND1 (condensin subunit 1) family.</text>
</comment>
<keyword evidence="5" id="KW-0132">Cell division</keyword>
<dbReference type="InterPro" id="IPR032682">
    <property type="entry name" value="Cnd1_C"/>
</dbReference>
<dbReference type="AlphaFoldDB" id="A0A1E4TMF1"/>
<keyword evidence="9" id="KW-0131">Cell cycle</keyword>
<dbReference type="GO" id="GO:0070550">
    <property type="term" value="P:rDNA chromatin condensation"/>
    <property type="evidence" value="ECO:0007669"/>
    <property type="project" value="EnsemblFungi"/>
</dbReference>
<dbReference type="GO" id="GO:0007130">
    <property type="term" value="P:synaptonemal complex assembly"/>
    <property type="evidence" value="ECO:0007669"/>
    <property type="project" value="EnsemblFungi"/>
</dbReference>
<evidence type="ECO:0000256" key="1">
    <source>
        <dbReference type="ARBA" id="ARBA00004123"/>
    </source>
</evidence>
<sequence>GKTGAKRTNRKSCEDGAVNVPEAMCSSLFQLQLSILFDSSLDYKDFVGMFHNICIAFYQDDRRCLDSQARLPIIKLLCIIMKNHNYISYSVVPLLSAVRLYENVSRYVAELVKIFAVEYESSALIDEMVKQIKDDHYSATDSKTPKNVAEFIVYLSEYVPRPFLRQFVKFTGDPDAGEQQNVLLNSENSQIRSAIITATGNLLLYVSRHREDFTTDPQPTMDSLFAVLIAHVSDMTSLCRKAALQGLQTIMAERSCFREKFLTVAMLSKQRLEDKTFLVRRKAITTLTTLLKNHPYGMIHGKTLNKNEWSTRLTNTSQAIAKLEAETSLKKIIEPVTPAPQKVGKLETLKETDESQLADILPAAQSELVSNSHVTPVKNEQPDATGSATDENELKIDDILKERILTLQKLRHMQEYYSETLDFISLMEDACSIALHLLDSKRKGEVIDAMDFFVTAETYQIQGAAAGIRQMIHLVWVKLADEESGVTTTSVQGRLLEFYTILFFTPRSSNSTQRDKDLEVARSLITLTYGSSLAELASLEKLITLAMSKSVFTYGVITSLWDIYSLQGRMSHSQRRGAIIILGMMAASDNKIVTDRLAQLTNIGLGSYGREDPVLAKYTCIALRHMVIPSASKDTPHDLIRLPTDHDLIARIVAVLLTYSSSTDWFGACEAAVKSIYHLADHPDVICTHAIRQLALEVFSEDGSPEEDSVDKLCQLIFLVGQVAIEQIVYMEYCEKTYKRLKAQEKARSTTVSSAADDLDRAVAPIEDDISDTMNIVREKELLYGSRSLLARFAPMVSRICSRNLTYRNAKLQNVATLTMTKFMCVSGKYCEDNLPLLLTILQNSKDPIIRSNIVIGLGDLAVSFNGLIEANTSYLYSCLEDSNVMVRRTCLTTLSFLILVGQLKVKGQLGHIAKCLVNDDKSISELAATFFTEFAAKDNALYNAFVDTFSILCAEESLDFEKFKHIIQFLVKSMSLKDSQVKQLVERLLSRLAECRKHEWERVIFTAECIAPESEDV</sequence>
<feature type="domain" description="Condensin complex subunit 1 C-terminal" evidence="10">
    <location>
        <begin position="849"/>
        <end position="998"/>
    </location>
</feature>
<proteinExistence type="inferred from homology"/>
<name>A0A1E4TMF1_9ASCO</name>
<evidence type="ECO:0000256" key="9">
    <source>
        <dbReference type="ARBA" id="ARBA00023306"/>
    </source>
</evidence>
<reference evidence="12" key="1">
    <citation type="submission" date="2016-02" db="EMBL/GenBank/DDBJ databases">
        <title>Comparative genomics of biotechnologically important yeasts.</title>
        <authorList>
            <consortium name="DOE Joint Genome Institute"/>
            <person name="Riley R."/>
            <person name="Haridas S."/>
            <person name="Wolfe K.H."/>
            <person name="Lopes M.R."/>
            <person name="Hittinger C.T."/>
            <person name="Goker M."/>
            <person name="Salamov A."/>
            <person name="Wisecaver J."/>
            <person name="Long T.M."/>
            <person name="Aerts A.L."/>
            <person name="Barry K."/>
            <person name="Choi C."/>
            <person name="Clum A."/>
            <person name="Coughlan A.Y."/>
            <person name="Deshpande S."/>
            <person name="Douglass A.P."/>
            <person name="Hanson S.J."/>
            <person name="Klenk H.-P."/>
            <person name="Labutti K."/>
            <person name="Lapidus A."/>
            <person name="Lindquist E."/>
            <person name="Lipzen A."/>
            <person name="Meier-Kolthoff J.P."/>
            <person name="Ohm R.A."/>
            <person name="Otillar R.P."/>
            <person name="Pangilinan J."/>
            <person name="Peng Y."/>
            <person name="Rokas A."/>
            <person name="Rosa C.A."/>
            <person name="Scheuner C."/>
            <person name="Sibirny A.A."/>
            <person name="Slot J.C."/>
            <person name="Stielow J.B."/>
            <person name="Sun H."/>
            <person name="Kurtzman C.P."/>
            <person name="Blackwell M."/>
            <person name="Jeffries T.W."/>
            <person name="Grigoriev I.V."/>
        </authorList>
    </citation>
    <scope>NUCLEOTIDE SEQUENCE [LARGE SCALE GENOMIC DNA]</scope>
    <source>
        <strain evidence="12">NRRL Y-17796</strain>
    </source>
</reference>
<gene>
    <name evidence="11" type="ORF">CANCADRAFT_18181</name>
</gene>
<dbReference type="GO" id="GO:0044804">
    <property type="term" value="P:nucleophagy"/>
    <property type="evidence" value="ECO:0007669"/>
    <property type="project" value="EnsemblFungi"/>
</dbReference>
<feature type="non-terminal residue" evidence="11">
    <location>
        <position position="1"/>
    </location>
</feature>
<dbReference type="SUPFAM" id="SSF48371">
    <property type="entry name" value="ARM repeat"/>
    <property type="match status" value="1"/>
</dbReference>
<evidence type="ECO:0000256" key="2">
    <source>
        <dbReference type="ARBA" id="ARBA00004286"/>
    </source>
</evidence>
<evidence type="ECO:0000256" key="4">
    <source>
        <dbReference type="ARBA" id="ARBA00022454"/>
    </source>
</evidence>
<dbReference type="GO" id="GO:0000779">
    <property type="term" value="C:condensed chromosome, centromeric region"/>
    <property type="evidence" value="ECO:0007669"/>
    <property type="project" value="TreeGrafter"/>
</dbReference>
<evidence type="ECO:0000313" key="12">
    <source>
        <dbReference type="Proteomes" id="UP000095023"/>
    </source>
</evidence>
<dbReference type="GO" id="GO:0010032">
    <property type="term" value="P:meiotic chromosome condensation"/>
    <property type="evidence" value="ECO:0007669"/>
    <property type="project" value="EnsemblFungi"/>
</dbReference>
<dbReference type="EMBL" id="KV453841">
    <property type="protein sequence ID" value="ODV92907.1"/>
    <property type="molecule type" value="Genomic_DNA"/>
</dbReference>
<organism evidence="11 12">
    <name type="scientific">Tortispora caseinolytica NRRL Y-17796</name>
    <dbReference type="NCBI Taxonomy" id="767744"/>
    <lineage>
        <taxon>Eukaryota</taxon>
        <taxon>Fungi</taxon>
        <taxon>Dikarya</taxon>
        <taxon>Ascomycota</taxon>
        <taxon>Saccharomycotina</taxon>
        <taxon>Trigonopsidomycetes</taxon>
        <taxon>Trigonopsidales</taxon>
        <taxon>Trigonopsidaceae</taxon>
        <taxon>Tortispora</taxon>
    </lineage>
</organism>
<keyword evidence="8" id="KW-0539">Nucleus</keyword>
<dbReference type="GO" id="GO:1903342">
    <property type="term" value="P:negative regulation of meiotic DNA double-strand break formation"/>
    <property type="evidence" value="ECO:0007669"/>
    <property type="project" value="EnsemblFungi"/>
</dbReference>
<dbReference type="Gene3D" id="1.25.10.10">
    <property type="entry name" value="Leucine-rich Repeat Variant"/>
    <property type="match status" value="2"/>
</dbReference>
<dbReference type="GO" id="GO:0042393">
    <property type="term" value="F:histone binding"/>
    <property type="evidence" value="ECO:0007669"/>
    <property type="project" value="TreeGrafter"/>
</dbReference>
<evidence type="ECO:0000256" key="8">
    <source>
        <dbReference type="ARBA" id="ARBA00023242"/>
    </source>
</evidence>
<dbReference type="GO" id="GO:0043007">
    <property type="term" value="P:maintenance of rDNA"/>
    <property type="evidence" value="ECO:0007669"/>
    <property type="project" value="EnsemblFungi"/>
</dbReference>
<dbReference type="PANTHER" id="PTHR14222">
    <property type="entry name" value="CONDENSIN"/>
    <property type="match status" value="1"/>
</dbReference>
<accession>A0A1E4TMF1</accession>
<dbReference type="GO" id="GO:0070058">
    <property type="term" value="P:tRNA gene clustering"/>
    <property type="evidence" value="ECO:0007669"/>
    <property type="project" value="EnsemblFungi"/>
</dbReference>
<evidence type="ECO:0000256" key="5">
    <source>
        <dbReference type="ARBA" id="ARBA00022618"/>
    </source>
</evidence>
<dbReference type="PANTHER" id="PTHR14222:SF2">
    <property type="entry name" value="CONDENSIN COMPLEX SUBUNIT 1"/>
    <property type="match status" value="1"/>
</dbReference>
<dbReference type="Pfam" id="PF12717">
    <property type="entry name" value="Cnd1"/>
    <property type="match status" value="1"/>
</dbReference>